<dbReference type="EMBL" id="UOEK01000291">
    <property type="protein sequence ID" value="VAW04556.1"/>
    <property type="molecule type" value="Genomic_DNA"/>
</dbReference>
<protein>
    <submittedName>
        <fullName evidence="1">Uncharacterized protein</fullName>
    </submittedName>
</protein>
<reference evidence="1" key="1">
    <citation type="submission" date="2018-06" db="EMBL/GenBank/DDBJ databases">
        <authorList>
            <person name="Zhirakovskaya E."/>
        </authorList>
    </citation>
    <scope>NUCLEOTIDE SEQUENCE</scope>
</reference>
<name>A0A3B0TC24_9ZZZZ</name>
<sequence length="205" mass="21870">MREIEESLTRLESVDAIRVVRDGGKIAEVHVLAAPDRTAKQVVRDVQSLAMAKFGESIDHRVISVVQINAPEKAPQTRQRPALIEIEDEPDGARTTITVTLSFQDEEHVGVGSGPIAGSARLRLVGEATLKAIQSIYPGAPALALDGVGVTAIGMRSVMIAVVVGSNDRRSEEVAVGSALVNNDMDHAAVRAILDALNRRLEQLA</sequence>
<accession>A0A3B0TC24</accession>
<dbReference type="AlphaFoldDB" id="A0A3B0TC24"/>
<proteinExistence type="predicted"/>
<gene>
    <name evidence="1" type="ORF">MNBD_ACTINO02-3143</name>
</gene>
<organism evidence="1">
    <name type="scientific">hydrothermal vent metagenome</name>
    <dbReference type="NCBI Taxonomy" id="652676"/>
    <lineage>
        <taxon>unclassified sequences</taxon>
        <taxon>metagenomes</taxon>
        <taxon>ecological metagenomes</taxon>
    </lineage>
</organism>
<evidence type="ECO:0000313" key="1">
    <source>
        <dbReference type="EMBL" id="VAW04556.1"/>
    </source>
</evidence>